<dbReference type="GO" id="GO:0019903">
    <property type="term" value="F:protein phosphatase binding"/>
    <property type="evidence" value="ECO:0007669"/>
    <property type="project" value="TreeGrafter"/>
</dbReference>
<dbReference type="GO" id="GO:0045296">
    <property type="term" value="F:cadherin binding"/>
    <property type="evidence" value="ECO:0007669"/>
    <property type="project" value="TreeGrafter"/>
</dbReference>
<keyword evidence="6" id="KW-0732">Signal</keyword>
<keyword evidence="11" id="KW-0325">Glycoprotein</keyword>
<dbReference type="GO" id="GO:0044331">
    <property type="term" value="P:cell-cell adhesion mediated by cadherin"/>
    <property type="evidence" value="ECO:0007669"/>
    <property type="project" value="TreeGrafter"/>
</dbReference>
<dbReference type="GO" id="GO:0005912">
    <property type="term" value="C:adherens junction"/>
    <property type="evidence" value="ECO:0007669"/>
    <property type="project" value="TreeGrafter"/>
</dbReference>
<keyword evidence="3" id="KW-1003">Cell membrane</keyword>
<gene>
    <name evidence="14" type="ORF">JZ751_019386</name>
</gene>
<evidence type="ECO:0000256" key="8">
    <source>
        <dbReference type="ARBA" id="ARBA00022837"/>
    </source>
</evidence>
<keyword evidence="9" id="KW-0965">Cell junction</keyword>
<dbReference type="InterPro" id="IPR002126">
    <property type="entry name" value="Cadherin-like_dom"/>
</dbReference>
<proteinExistence type="predicted"/>
<dbReference type="InterPro" id="IPR020894">
    <property type="entry name" value="Cadherin_CS"/>
</dbReference>
<dbReference type="GO" id="GO:0016477">
    <property type="term" value="P:cell migration"/>
    <property type="evidence" value="ECO:0007669"/>
    <property type="project" value="TreeGrafter"/>
</dbReference>
<evidence type="ECO:0000256" key="12">
    <source>
        <dbReference type="PROSITE-ProRule" id="PRU00043"/>
    </source>
</evidence>
<evidence type="ECO:0000259" key="13">
    <source>
        <dbReference type="PROSITE" id="PS50268"/>
    </source>
</evidence>
<feature type="domain" description="Cadherin" evidence="13">
    <location>
        <begin position="1"/>
        <end position="49"/>
    </location>
</feature>
<evidence type="ECO:0000256" key="9">
    <source>
        <dbReference type="ARBA" id="ARBA00022949"/>
    </source>
</evidence>
<evidence type="ECO:0000256" key="3">
    <source>
        <dbReference type="ARBA" id="ARBA00022475"/>
    </source>
</evidence>
<dbReference type="AlphaFoldDB" id="A0A8T2NMM8"/>
<dbReference type="GO" id="GO:0007156">
    <property type="term" value="P:homophilic cell adhesion via plasma membrane adhesion molecules"/>
    <property type="evidence" value="ECO:0007669"/>
    <property type="project" value="InterPro"/>
</dbReference>
<evidence type="ECO:0000256" key="1">
    <source>
        <dbReference type="ARBA" id="ARBA00004236"/>
    </source>
</evidence>
<keyword evidence="10" id="KW-0472">Membrane</keyword>
<dbReference type="GO" id="GO:0034332">
    <property type="term" value="P:adherens junction organization"/>
    <property type="evidence" value="ECO:0007669"/>
    <property type="project" value="TreeGrafter"/>
</dbReference>
<sequence length="160" mass="18191">MYLDRKLDRETTPVHMFNVTAEEATPQALRSHVSVSLVVLDVNDNAPELTNIQDLFACEKDERGTVIGTIGATDKDEHQQSFHFSLAKQSPKFSLTSHFDSWGFSCTVLPLGSRHIIQQRDTSPCHDLPSPRAAHRLSNRLLSLQHQRKTLWLKIDFSRL</sequence>
<dbReference type="Proteomes" id="UP000824540">
    <property type="component" value="Unassembled WGS sequence"/>
</dbReference>
<keyword evidence="7" id="KW-0677">Repeat</keyword>
<dbReference type="GO" id="GO:0005509">
    <property type="term" value="F:calcium ion binding"/>
    <property type="evidence" value="ECO:0007669"/>
    <property type="project" value="UniProtKB-UniRule"/>
</dbReference>
<keyword evidence="5" id="KW-0479">Metal-binding</keyword>
<evidence type="ECO:0000256" key="7">
    <source>
        <dbReference type="ARBA" id="ARBA00022737"/>
    </source>
</evidence>
<dbReference type="PROSITE" id="PS50268">
    <property type="entry name" value="CADHERIN_2"/>
    <property type="match status" value="1"/>
</dbReference>
<organism evidence="14 15">
    <name type="scientific">Albula glossodonta</name>
    <name type="common">roundjaw bonefish</name>
    <dbReference type="NCBI Taxonomy" id="121402"/>
    <lineage>
        <taxon>Eukaryota</taxon>
        <taxon>Metazoa</taxon>
        <taxon>Chordata</taxon>
        <taxon>Craniata</taxon>
        <taxon>Vertebrata</taxon>
        <taxon>Euteleostomi</taxon>
        <taxon>Actinopterygii</taxon>
        <taxon>Neopterygii</taxon>
        <taxon>Teleostei</taxon>
        <taxon>Albuliformes</taxon>
        <taxon>Albulidae</taxon>
        <taxon>Albula</taxon>
    </lineage>
</organism>
<evidence type="ECO:0000256" key="2">
    <source>
        <dbReference type="ARBA" id="ARBA00004282"/>
    </source>
</evidence>
<keyword evidence="4" id="KW-0165">Cleavage on pair of basic residues</keyword>
<dbReference type="GO" id="GO:0007043">
    <property type="term" value="P:cell-cell junction assembly"/>
    <property type="evidence" value="ECO:0007669"/>
    <property type="project" value="TreeGrafter"/>
</dbReference>
<evidence type="ECO:0000313" key="15">
    <source>
        <dbReference type="Proteomes" id="UP000824540"/>
    </source>
</evidence>
<dbReference type="GO" id="GO:0016342">
    <property type="term" value="C:catenin complex"/>
    <property type="evidence" value="ECO:0007669"/>
    <property type="project" value="TreeGrafter"/>
</dbReference>
<protein>
    <recommendedName>
        <fullName evidence="13">Cadherin domain-containing protein</fullName>
    </recommendedName>
</protein>
<name>A0A8T2NMM8_9TELE</name>
<dbReference type="InterPro" id="IPR039808">
    <property type="entry name" value="Cadherin"/>
</dbReference>
<accession>A0A8T2NMM8</accession>
<reference evidence="14" key="1">
    <citation type="thesis" date="2021" institute="BYU ScholarsArchive" country="Provo, UT, USA">
        <title>Applications of and Algorithms for Genome Assembly and Genomic Analyses with an Emphasis on Marine Teleosts.</title>
        <authorList>
            <person name="Pickett B.D."/>
        </authorList>
    </citation>
    <scope>NUCLEOTIDE SEQUENCE</scope>
    <source>
        <strain evidence="14">HI-2016</strain>
    </source>
</reference>
<comment type="caution">
    <text evidence="14">The sequence shown here is derived from an EMBL/GenBank/DDBJ whole genome shotgun (WGS) entry which is preliminary data.</text>
</comment>
<evidence type="ECO:0000313" key="14">
    <source>
        <dbReference type="EMBL" id="KAG9341284.1"/>
    </source>
</evidence>
<evidence type="ECO:0000256" key="11">
    <source>
        <dbReference type="ARBA" id="ARBA00023180"/>
    </source>
</evidence>
<dbReference type="PROSITE" id="PS00232">
    <property type="entry name" value="CADHERIN_1"/>
    <property type="match status" value="1"/>
</dbReference>
<dbReference type="GO" id="GO:0016339">
    <property type="term" value="P:calcium-dependent cell-cell adhesion via plasma membrane cell adhesion molecules"/>
    <property type="evidence" value="ECO:0007669"/>
    <property type="project" value="TreeGrafter"/>
</dbReference>
<keyword evidence="8 12" id="KW-0106">Calcium</keyword>
<dbReference type="EMBL" id="JAFBMS010000036">
    <property type="protein sequence ID" value="KAG9341284.1"/>
    <property type="molecule type" value="Genomic_DNA"/>
</dbReference>
<evidence type="ECO:0000256" key="4">
    <source>
        <dbReference type="ARBA" id="ARBA00022685"/>
    </source>
</evidence>
<dbReference type="Gene3D" id="2.60.40.60">
    <property type="entry name" value="Cadherins"/>
    <property type="match status" value="2"/>
</dbReference>
<dbReference type="PANTHER" id="PTHR24027:SF89">
    <property type="entry name" value="CADHERIN-5"/>
    <property type="match status" value="1"/>
</dbReference>
<dbReference type="GO" id="GO:0005923">
    <property type="term" value="C:bicellular tight junction"/>
    <property type="evidence" value="ECO:0007669"/>
    <property type="project" value="TreeGrafter"/>
</dbReference>
<dbReference type="PANTHER" id="PTHR24027">
    <property type="entry name" value="CADHERIN-23"/>
    <property type="match status" value="1"/>
</dbReference>
<dbReference type="GO" id="GO:0008013">
    <property type="term" value="F:beta-catenin binding"/>
    <property type="evidence" value="ECO:0007669"/>
    <property type="project" value="TreeGrafter"/>
</dbReference>
<evidence type="ECO:0000256" key="6">
    <source>
        <dbReference type="ARBA" id="ARBA00022729"/>
    </source>
</evidence>
<evidence type="ECO:0000256" key="5">
    <source>
        <dbReference type="ARBA" id="ARBA00022723"/>
    </source>
</evidence>
<keyword evidence="15" id="KW-1185">Reference proteome</keyword>
<dbReference type="InterPro" id="IPR015919">
    <property type="entry name" value="Cadherin-like_sf"/>
</dbReference>
<dbReference type="GO" id="GO:0000902">
    <property type="term" value="P:cell morphogenesis"/>
    <property type="evidence" value="ECO:0007669"/>
    <property type="project" value="TreeGrafter"/>
</dbReference>
<comment type="subcellular location">
    <subcellularLocation>
        <location evidence="2">Cell junction</location>
    </subcellularLocation>
    <subcellularLocation>
        <location evidence="1">Cell membrane</location>
    </subcellularLocation>
</comment>
<dbReference type="SUPFAM" id="SSF49313">
    <property type="entry name" value="Cadherin-like"/>
    <property type="match status" value="2"/>
</dbReference>
<evidence type="ECO:0000256" key="10">
    <source>
        <dbReference type="ARBA" id="ARBA00023136"/>
    </source>
</evidence>